<feature type="transmembrane region" description="Helical" evidence="1">
    <location>
        <begin position="20"/>
        <end position="46"/>
    </location>
</feature>
<gene>
    <name evidence="3" type="ORF">COT88_02140</name>
</gene>
<organism evidence="3 4">
    <name type="scientific">Candidatus Colwellbacteria bacterium CG10_big_fil_rev_8_21_14_0_10_41_28</name>
    <dbReference type="NCBI Taxonomy" id="1974539"/>
    <lineage>
        <taxon>Bacteria</taxon>
        <taxon>Candidatus Colwelliibacteriota</taxon>
    </lineage>
</organism>
<dbReference type="Gene3D" id="1.20.144.10">
    <property type="entry name" value="Phosphatidic acid phosphatase type 2/haloperoxidase"/>
    <property type="match status" value="1"/>
</dbReference>
<comment type="caution">
    <text evidence="3">The sequence shown here is derived from an EMBL/GenBank/DDBJ whole genome shotgun (WGS) entry which is preliminary data.</text>
</comment>
<feature type="transmembrane region" description="Helical" evidence="1">
    <location>
        <begin position="110"/>
        <end position="128"/>
    </location>
</feature>
<dbReference type="InterPro" id="IPR036938">
    <property type="entry name" value="PAP2/HPO_sf"/>
</dbReference>
<accession>A0A2H0VGX8</accession>
<feature type="domain" description="Phosphatidic acid phosphatase type 2/haloperoxidase" evidence="2">
    <location>
        <begin position="65"/>
        <end position="173"/>
    </location>
</feature>
<dbReference type="Pfam" id="PF01569">
    <property type="entry name" value="PAP2"/>
    <property type="match status" value="1"/>
</dbReference>
<feature type="transmembrane region" description="Helical" evidence="1">
    <location>
        <begin position="67"/>
        <end position="90"/>
    </location>
</feature>
<keyword evidence="1" id="KW-0812">Transmembrane</keyword>
<reference evidence="4" key="1">
    <citation type="submission" date="2017-09" db="EMBL/GenBank/DDBJ databases">
        <title>Depth-based differentiation of microbial function through sediment-hosted aquifers and enrichment of novel symbionts in the deep terrestrial subsurface.</title>
        <authorList>
            <person name="Probst A.J."/>
            <person name="Ladd B."/>
            <person name="Jarett J.K."/>
            <person name="Geller-Mcgrath D.E."/>
            <person name="Sieber C.M.K."/>
            <person name="Emerson J.B."/>
            <person name="Anantharaman K."/>
            <person name="Thomas B.C."/>
            <person name="Malmstrom R."/>
            <person name="Stieglmeier M."/>
            <person name="Klingl A."/>
            <person name="Woyke T."/>
            <person name="Ryan C.M."/>
            <person name="Banfield J.F."/>
        </authorList>
    </citation>
    <scope>NUCLEOTIDE SEQUENCE [LARGE SCALE GENOMIC DNA]</scope>
</reference>
<dbReference type="InterPro" id="IPR000326">
    <property type="entry name" value="PAP2/HPO"/>
</dbReference>
<evidence type="ECO:0000256" key="1">
    <source>
        <dbReference type="SAM" id="Phobius"/>
    </source>
</evidence>
<evidence type="ECO:0000313" key="4">
    <source>
        <dbReference type="Proteomes" id="UP000230776"/>
    </source>
</evidence>
<keyword evidence="1" id="KW-0472">Membrane</keyword>
<dbReference type="SMART" id="SM00014">
    <property type="entry name" value="acidPPc"/>
    <property type="match status" value="1"/>
</dbReference>
<sequence>MTSFDEIAFNLLHGLAGQVFMLDLVFIFMAKYIPWVIGFACFWTLFRKKDWGEGTTSWKLKYQHFALIILAIIISWGILGNLVNSFTNILGPSATISSESLIVHNAEGTFPSDHMTFLIPLALGTLLFSKKMGWWAILGVITVGLARIVVGVHWPTDIIAGIAIGLISFYLVKLLFKKQKLI</sequence>
<dbReference type="EMBL" id="PFAG01000021">
    <property type="protein sequence ID" value="PIR98346.1"/>
    <property type="molecule type" value="Genomic_DNA"/>
</dbReference>
<dbReference type="AlphaFoldDB" id="A0A2H0VGX8"/>
<proteinExistence type="predicted"/>
<evidence type="ECO:0000259" key="2">
    <source>
        <dbReference type="SMART" id="SM00014"/>
    </source>
</evidence>
<evidence type="ECO:0000313" key="3">
    <source>
        <dbReference type="EMBL" id="PIR98346.1"/>
    </source>
</evidence>
<keyword evidence="1" id="KW-1133">Transmembrane helix</keyword>
<name>A0A2H0VGX8_9BACT</name>
<protein>
    <recommendedName>
        <fullName evidence="2">Phosphatidic acid phosphatase type 2/haloperoxidase domain-containing protein</fullName>
    </recommendedName>
</protein>
<dbReference type="Proteomes" id="UP000230776">
    <property type="component" value="Unassembled WGS sequence"/>
</dbReference>
<feature type="transmembrane region" description="Helical" evidence="1">
    <location>
        <begin position="158"/>
        <end position="176"/>
    </location>
</feature>
<feature type="transmembrane region" description="Helical" evidence="1">
    <location>
        <begin position="135"/>
        <end position="152"/>
    </location>
</feature>
<dbReference type="SUPFAM" id="SSF48317">
    <property type="entry name" value="Acid phosphatase/Vanadium-dependent haloperoxidase"/>
    <property type="match status" value="1"/>
</dbReference>